<gene>
    <name evidence="2" type="ORF">BGO89_03315</name>
</gene>
<dbReference type="InterPro" id="IPR026444">
    <property type="entry name" value="Secre_tail"/>
</dbReference>
<feature type="signal peptide" evidence="1">
    <location>
        <begin position="1"/>
        <end position="24"/>
    </location>
</feature>
<evidence type="ECO:0000256" key="1">
    <source>
        <dbReference type="SAM" id="SignalP"/>
    </source>
</evidence>
<evidence type="ECO:0000313" key="3">
    <source>
        <dbReference type="Proteomes" id="UP000184233"/>
    </source>
</evidence>
<sequence length="257" mass="27245">MRRITTSILFTILALLAASATCHAGGSVTVPSETILRYGQTTRIVVSGALDAGTSGTVRLSFAYPPTVIRIRQVVGDASYALKCPDVRIVSNTVTNRTTATLVVECDNVSEASTGLLCAIDVEGLAGPDTLGPLNPLELAVNGQVQGDAALTSGTVRVQGSPGGGTVPLVEGILGNYPNPFRDMTRIEYAMEGPGLAHFTVRDMSGRMFVKLDPIQSAAGLQSFELRPEAWELSSGAYLLQMTTDRGTYFHSFMIMK</sequence>
<proteinExistence type="predicted"/>
<feature type="chain" id="PRO_5012002061" description="Secretion system C-terminal sorting domain-containing protein" evidence="1">
    <location>
        <begin position="25"/>
        <end position="257"/>
    </location>
</feature>
<dbReference type="NCBIfam" id="TIGR04183">
    <property type="entry name" value="Por_Secre_tail"/>
    <property type="match status" value="1"/>
</dbReference>
<dbReference type="EMBL" id="MKVH01000019">
    <property type="protein sequence ID" value="OJX58272.1"/>
    <property type="molecule type" value="Genomic_DNA"/>
</dbReference>
<evidence type="ECO:0000313" key="2">
    <source>
        <dbReference type="EMBL" id="OJX58272.1"/>
    </source>
</evidence>
<evidence type="ECO:0008006" key="4">
    <source>
        <dbReference type="Google" id="ProtNLM"/>
    </source>
</evidence>
<accession>A0A1M3L0E9</accession>
<reference evidence="2 3" key="1">
    <citation type="submission" date="2016-09" db="EMBL/GenBank/DDBJ databases">
        <title>Genome-resolved meta-omics ties microbial dynamics to process performance in biotechnology for thiocyanate degradation.</title>
        <authorList>
            <person name="Kantor R.S."/>
            <person name="Huddy R.J."/>
            <person name="Iyer R."/>
            <person name="Thomas B.C."/>
            <person name="Brown C.T."/>
            <person name="Anantharaman K."/>
            <person name="Tringe S."/>
            <person name="Hettich R.L."/>
            <person name="Harrison S.T."/>
            <person name="Banfield J.F."/>
        </authorList>
    </citation>
    <scope>NUCLEOTIDE SEQUENCE [LARGE SCALE GENOMIC DNA]</scope>
    <source>
        <strain evidence="2">59-99</strain>
    </source>
</reference>
<name>A0A1M3L0E9_9BACT</name>
<comment type="caution">
    <text evidence="2">The sequence shown here is derived from an EMBL/GenBank/DDBJ whole genome shotgun (WGS) entry which is preliminary data.</text>
</comment>
<protein>
    <recommendedName>
        <fullName evidence="4">Secretion system C-terminal sorting domain-containing protein</fullName>
    </recommendedName>
</protein>
<dbReference type="AlphaFoldDB" id="A0A1M3L0E9"/>
<organism evidence="2 3">
    <name type="scientific">Candidatus Kapaibacterium thiocyanatum</name>
    <dbReference type="NCBI Taxonomy" id="1895771"/>
    <lineage>
        <taxon>Bacteria</taxon>
        <taxon>Pseudomonadati</taxon>
        <taxon>Candidatus Kapaibacteriota</taxon>
        <taxon>Candidatus Kapaibacteriia</taxon>
        <taxon>Candidatus Kapaibacteriales</taxon>
        <taxon>Candidatus Kapaibacteriaceae</taxon>
        <taxon>Candidatus Kapaibacterium</taxon>
    </lineage>
</organism>
<dbReference type="Proteomes" id="UP000184233">
    <property type="component" value="Unassembled WGS sequence"/>
</dbReference>
<dbReference type="STRING" id="1895771.BGO89_03315"/>
<keyword evidence="1" id="KW-0732">Signal</keyword>